<proteinExistence type="predicted"/>
<dbReference type="AlphaFoldDB" id="B1X1X1"/>
<sequence>MEWITQYPDEVELSDEFIDTYRGWGIYLCIPNGGILAVSVSNGIDAYAYSSYPSEIDKCCDFDSRDHLSIDSRN</sequence>
<dbReference type="EMBL" id="CP000807">
    <property type="protein sequence ID" value="ACB54132.1"/>
    <property type="molecule type" value="Genomic_DNA"/>
</dbReference>
<dbReference type="RefSeq" id="WP_009547946.1">
    <property type="nucleotide sequence ID" value="NC_010547.1"/>
</dbReference>
<protein>
    <submittedName>
        <fullName evidence="1">Uncharacterized protein</fullName>
    </submittedName>
</protein>
<evidence type="ECO:0000313" key="1">
    <source>
        <dbReference type="EMBL" id="ACB54132.1"/>
    </source>
</evidence>
<organism evidence="1 2">
    <name type="scientific">Crocosphaera subtropica (strain ATCC 51142 / BH68)</name>
    <name type="common">Cyanothece sp. (strain ATCC 51142)</name>
    <dbReference type="NCBI Taxonomy" id="43989"/>
    <lineage>
        <taxon>Bacteria</taxon>
        <taxon>Bacillati</taxon>
        <taxon>Cyanobacteriota</taxon>
        <taxon>Cyanophyceae</taxon>
        <taxon>Oscillatoriophycideae</taxon>
        <taxon>Chroococcales</taxon>
        <taxon>Aphanothecaceae</taxon>
        <taxon>Crocosphaera</taxon>
        <taxon>Crocosphaera subtropica</taxon>
    </lineage>
</organism>
<dbReference type="Proteomes" id="UP000001203">
    <property type="component" value="Chromosome linear"/>
</dbReference>
<keyword evidence="2" id="KW-1185">Reference proteome</keyword>
<dbReference type="KEGG" id="cyt:cce_4784"/>
<evidence type="ECO:0000313" key="2">
    <source>
        <dbReference type="Proteomes" id="UP000001203"/>
    </source>
</evidence>
<accession>B1X1X1</accession>
<name>B1X1X1_CROS5</name>
<dbReference type="STRING" id="43989.cce_4784"/>
<dbReference type="HOGENOM" id="CLU_2681526_0_0_3"/>
<gene>
    <name evidence="1" type="ordered locus">cce_4784</name>
</gene>
<reference evidence="1 2" key="1">
    <citation type="journal article" date="2008" name="Proc. Natl. Acad. Sci. U.S.A.">
        <title>The genome of Cyanothece 51142, a unicellular diazotrophic cyanobacterium important in the marine nitrogen cycle.</title>
        <authorList>
            <person name="Welsh E.A."/>
            <person name="Liberton M."/>
            <person name="Stoeckel J."/>
            <person name="Loh T."/>
            <person name="Elvitigala T."/>
            <person name="Wang C."/>
            <person name="Wollam A."/>
            <person name="Fulton R.S."/>
            <person name="Clifton S.W."/>
            <person name="Jacobs J.M."/>
            <person name="Aurora R."/>
            <person name="Ghosh B.K."/>
            <person name="Sherman L.A."/>
            <person name="Smith R.D."/>
            <person name="Wilson R.K."/>
            <person name="Pakrasi H.B."/>
        </authorList>
    </citation>
    <scope>NUCLEOTIDE SEQUENCE [LARGE SCALE GENOMIC DNA]</scope>
    <source>
        <strain evidence="2">ATCC 51142 / BH68</strain>
    </source>
</reference>